<name>A0A3B3WU62_9TELE</name>
<dbReference type="SUPFAM" id="SSF49899">
    <property type="entry name" value="Concanavalin A-like lectins/glucanases"/>
    <property type="match status" value="1"/>
</dbReference>
<dbReference type="PANTHER" id="PTHR25465">
    <property type="entry name" value="B-BOX DOMAIN CONTAINING"/>
    <property type="match status" value="1"/>
</dbReference>
<dbReference type="InterPro" id="IPR003879">
    <property type="entry name" value="Butyrophylin_SPRY"/>
</dbReference>
<evidence type="ECO:0000259" key="9">
    <source>
        <dbReference type="PROSITE" id="PS50188"/>
    </source>
</evidence>
<dbReference type="Pfam" id="PF15227">
    <property type="entry name" value="zf-C3HC4_4"/>
    <property type="match status" value="1"/>
</dbReference>
<feature type="domain" description="RING-type" evidence="8">
    <location>
        <begin position="15"/>
        <end position="58"/>
    </location>
</feature>
<keyword evidence="11" id="KW-1185">Reference proteome</keyword>
<evidence type="ECO:0000313" key="11">
    <source>
        <dbReference type="Proteomes" id="UP000261480"/>
    </source>
</evidence>
<keyword evidence="1" id="KW-0399">Innate immunity</keyword>
<dbReference type="PANTHER" id="PTHR25465:SF5">
    <property type="entry name" value="E3 UBIQUITIN_ISG15 LIGASE TRIM25-RELATED"/>
    <property type="match status" value="1"/>
</dbReference>
<dbReference type="InterPro" id="IPR051051">
    <property type="entry name" value="E3_ubiq-ligase_TRIM/RNF"/>
</dbReference>
<dbReference type="AlphaFoldDB" id="A0A3B3WU62"/>
<evidence type="ECO:0000313" key="10">
    <source>
        <dbReference type="Ensembl" id="ENSPMEP00000006315.1"/>
    </source>
</evidence>
<evidence type="ECO:0000256" key="7">
    <source>
        <dbReference type="SAM" id="Coils"/>
    </source>
</evidence>
<dbReference type="InterPro" id="IPR058030">
    <property type="entry name" value="TRIM8/14/16/25/29/45/65_CC"/>
</dbReference>
<dbReference type="InterPro" id="IPR043136">
    <property type="entry name" value="B30.2/SPRY_sf"/>
</dbReference>
<accession>A0A3B3WU62</accession>
<dbReference type="InterPro" id="IPR013320">
    <property type="entry name" value="ConA-like_dom_sf"/>
</dbReference>
<dbReference type="PROSITE" id="PS50089">
    <property type="entry name" value="ZF_RING_2"/>
    <property type="match status" value="1"/>
</dbReference>
<evidence type="ECO:0000256" key="5">
    <source>
        <dbReference type="ARBA" id="ARBA00022859"/>
    </source>
</evidence>
<dbReference type="InterPro" id="IPR003877">
    <property type="entry name" value="SPRY_dom"/>
</dbReference>
<dbReference type="Proteomes" id="UP000261480">
    <property type="component" value="Unplaced"/>
</dbReference>
<protein>
    <recommendedName>
        <fullName evidence="12">Tripartite motif-containing protein 16-like</fullName>
    </recommendedName>
</protein>
<keyword evidence="4" id="KW-0862">Zinc</keyword>
<evidence type="ECO:0000256" key="3">
    <source>
        <dbReference type="ARBA" id="ARBA00022771"/>
    </source>
</evidence>
<sequence>MEQRGVQQYQGNLSCSICLDLLTDLVTIPCGHSYCMNCIRNHWDEEDQRKIYSCPQCRKTMRRKAVLKKNFTLAALVEDLRKTERRADRCYAGPEDVACDVCTGRKRKAVKSCLSCLTSYCKNHLQPHHDSPPLKKHKLVNPSKNLQQNICSRHDEVMKIFCRTDQQCICYLCTILMNEFETVSVASERAEKQKKLQESQQQIHQRIQDREKDVKLLQQEVEAINVSADKAVEDSEKIFTELIRLLQKRSSDVKQQIRSQQETEVSRVKDVQEKLEQEITELKRKDDELEQVSHTEDHTQFLLNYPSLPALRESTHSSSINIRPLRHFEDVTAAVSELRDKLQDILRDTWRNISLMVNDVDVLLSEPEPKTRAGFLKYSTEITLDPNSAHTHLFLLLSEGNRKVTRMEEQQSHPDHPDRFTGFWFQVLSRESLTGRCYWEVEWRGRLVYVAVSYKNISRAGRSKKCLFGLNDKSWSLRCDRESYTFWHNDTDTPVPGPVSSRIGVYLDHRAGILCFYSVSETMTLLHRVQTRFTQPLHAGVYIYHNPSRKLK</sequence>
<evidence type="ECO:0000256" key="1">
    <source>
        <dbReference type="ARBA" id="ARBA00022588"/>
    </source>
</evidence>
<evidence type="ECO:0008006" key="12">
    <source>
        <dbReference type="Google" id="ProtNLM"/>
    </source>
</evidence>
<dbReference type="Gene3D" id="4.10.830.40">
    <property type="match status" value="1"/>
</dbReference>
<dbReference type="Pfam" id="PF00643">
    <property type="entry name" value="zf-B_box"/>
    <property type="match status" value="1"/>
</dbReference>
<dbReference type="Gene3D" id="3.30.160.60">
    <property type="entry name" value="Classic Zinc Finger"/>
    <property type="match status" value="1"/>
</dbReference>
<dbReference type="SMART" id="SM00589">
    <property type="entry name" value="PRY"/>
    <property type="match status" value="1"/>
</dbReference>
<dbReference type="Pfam" id="PF13765">
    <property type="entry name" value="PRY"/>
    <property type="match status" value="1"/>
</dbReference>
<evidence type="ECO:0000259" key="8">
    <source>
        <dbReference type="PROSITE" id="PS50089"/>
    </source>
</evidence>
<dbReference type="PRINTS" id="PR01407">
    <property type="entry name" value="BUTYPHLNCDUF"/>
</dbReference>
<dbReference type="SUPFAM" id="SSF57845">
    <property type="entry name" value="B-box zinc-binding domain"/>
    <property type="match status" value="1"/>
</dbReference>
<dbReference type="Gene3D" id="3.30.40.10">
    <property type="entry name" value="Zinc/RING finger domain, C3HC4 (zinc finger)"/>
    <property type="match status" value="1"/>
</dbReference>
<dbReference type="InterPro" id="IPR006574">
    <property type="entry name" value="PRY"/>
</dbReference>
<keyword evidence="3 6" id="KW-0863">Zinc-finger</keyword>
<dbReference type="GO" id="GO:0045087">
    <property type="term" value="P:innate immune response"/>
    <property type="evidence" value="ECO:0007669"/>
    <property type="project" value="UniProtKB-KW"/>
</dbReference>
<organism evidence="10 11">
    <name type="scientific">Poecilia mexicana</name>
    <dbReference type="NCBI Taxonomy" id="48701"/>
    <lineage>
        <taxon>Eukaryota</taxon>
        <taxon>Metazoa</taxon>
        <taxon>Chordata</taxon>
        <taxon>Craniata</taxon>
        <taxon>Vertebrata</taxon>
        <taxon>Euteleostomi</taxon>
        <taxon>Actinopterygii</taxon>
        <taxon>Neopterygii</taxon>
        <taxon>Teleostei</taxon>
        <taxon>Neoteleostei</taxon>
        <taxon>Acanthomorphata</taxon>
        <taxon>Ovalentaria</taxon>
        <taxon>Atherinomorphae</taxon>
        <taxon>Cyprinodontiformes</taxon>
        <taxon>Poeciliidae</taxon>
        <taxon>Poeciliinae</taxon>
        <taxon>Poecilia</taxon>
    </lineage>
</organism>
<evidence type="ECO:0000256" key="4">
    <source>
        <dbReference type="ARBA" id="ARBA00022833"/>
    </source>
</evidence>
<dbReference type="InterPro" id="IPR001841">
    <property type="entry name" value="Znf_RING"/>
</dbReference>
<dbReference type="GO" id="GO:0008270">
    <property type="term" value="F:zinc ion binding"/>
    <property type="evidence" value="ECO:0007669"/>
    <property type="project" value="UniProtKB-KW"/>
</dbReference>
<feature type="domain" description="B30.2/SPRY" evidence="9">
    <location>
        <begin position="362"/>
        <end position="552"/>
    </location>
</feature>
<keyword evidence="2" id="KW-0479">Metal-binding</keyword>
<dbReference type="PROSITE" id="PS00518">
    <property type="entry name" value="ZF_RING_1"/>
    <property type="match status" value="1"/>
</dbReference>
<dbReference type="Pfam" id="PF25600">
    <property type="entry name" value="TRIM_CC"/>
    <property type="match status" value="1"/>
</dbReference>
<dbReference type="CDD" id="cd16040">
    <property type="entry name" value="SPRY_PRY_SNTX"/>
    <property type="match status" value="1"/>
</dbReference>
<dbReference type="Pfam" id="PF00622">
    <property type="entry name" value="SPRY"/>
    <property type="match status" value="1"/>
</dbReference>
<feature type="coiled-coil region" evidence="7">
    <location>
        <begin position="258"/>
        <end position="295"/>
    </location>
</feature>
<dbReference type="GO" id="GO:0005737">
    <property type="term" value="C:cytoplasm"/>
    <property type="evidence" value="ECO:0007669"/>
    <property type="project" value="UniProtKB-ARBA"/>
</dbReference>
<evidence type="ECO:0000256" key="6">
    <source>
        <dbReference type="PROSITE-ProRule" id="PRU00175"/>
    </source>
</evidence>
<keyword evidence="7" id="KW-0175">Coiled coil</keyword>
<dbReference type="SUPFAM" id="SSF57850">
    <property type="entry name" value="RING/U-box"/>
    <property type="match status" value="1"/>
</dbReference>
<reference evidence="10" key="1">
    <citation type="submission" date="2025-08" db="UniProtKB">
        <authorList>
            <consortium name="Ensembl"/>
        </authorList>
    </citation>
    <scope>IDENTIFICATION</scope>
</reference>
<proteinExistence type="predicted"/>
<dbReference type="InterPro" id="IPR013083">
    <property type="entry name" value="Znf_RING/FYVE/PHD"/>
</dbReference>
<dbReference type="InterPro" id="IPR000315">
    <property type="entry name" value="Znf_B-box"/>
</dbReference>
<dbReference type="Gene3D" id="2.60.120.920">
    <property type="match status" value="1"/>
</dbReference>
<dbReference type="InterPro" id="IPR001870">
    <property type="entry name" value="B30.2/SPRY"/>
</dbReference>
<dbReference type="CDD" id="cd19769">
    <property type="entry name" value="Bbox2_TRIM16-like"/>
    <property type="match status" value="1"/>
</dbReference>
<dbReference type="PROSITE" id="PS50188">
    <property type="entry name" value="B302_SPRY"/>
    <property type="match status" value="1"/>
</dbReference>
<dbReference type="InterPro" id="IPR017907">
    <property type="entry name" value="Znf_RING_CS"/>
</dbReference>
<evidence type="ECO:0000256" key="2">
    <source>
        <dbReference type="ARBA" id="ARBA00022723"/>
    </source>
</evidence>
<keyword evidence="5" id="KW-0391">Immunity</keyword>
<dbReference type="Ensembl" id="ENSPMET00000006036.1">
    <property type="protein sequence ID" value="ENSPMEP00000006315.1"/>
    <property type="gene ID" value="ENSPMEG00000000146.1"/>
</dbReference>
<dbReference type="SMART" id="SM00184">
    <property type="entry name" value="RING"/>
    <property type="match status" value="1"/>
</dbReference>
<reference evidence="10" key="2">
    <citation type="submission" date="2025-09" db="UniProtKB">
        <authorList>
            <consortium name="Ensembl"/>
        </authorList>
    </citation>
    <scope>IDENTIFICATION</scope>
</reference>